<protein>
    <submittedName>
        <fullName evidence="1">Uncharacterized protein</fullName>
    </submittedName>
</protein>
<organism evidence="1 2">
    <name type="scientific">Ridgeia piscesae</name>
    <name type="common">Tubeworm</name>
    <dbReference type="NCBI Taxonomy" id="27915"/>
    <lineage>
        <taxon>Eukaryota</taxon>
        <taxon>Metazoa</taxon>
        <taxon>Spiralia</taxon>
        <taxon>Lophotrochozoa</taxon>
        <taxon>Annelida</taxon>
        <taxon>Polychaeta</taxon>
        <taxon>Sedentaria</taxon>
        <taxon>Canalipalpata</taxon>
        <taxon>Sabellida</taxon>
        <taxon>Siboglinidae</taxon>
        <taxon>Ridgeia</taxon>
    </lineage>
</organism>
<accession>A0AAD9UDG4</accession>
<reference evidence="1" key="1">
    <citation type="journal article" date="2023" name="Mol. Biol. Evol.">
        <title>Third-Generation Sequencing Reveals the Adaptive Role of the Epigenome in Three Deep-Sea Polychaetes.</title>
        <authorList>
            <person name="Perez M."/>
            <person name="Aroh O."/>
            <person name="Sun Y."/>
            <person name="Lan Y."/>
            <person name="Juniper S.K."/>
            <person name="Young C.R."/>
            <person name="Angers B."/>
            <person name="Qian P.Y."/>
        </authorList>
    </citation>
    <scope>NUCLEOTIDE SEQUENCE</scope>
    <source>
        <strain evidence="1">R07B-5</strain>
    </source>
</reference>
<dbReference type="EMBL" id="JAODUO010000241">
    <property type="protein sequence ID" value="KAK2185271.1"/>
    <property type="molecule type" value="Genomic_DNA"/>
</dbReference>
<keyword evidence="2" id="KW-1185">Reference proteome</keyword>
<evidence type="ECO:0000313" key="1">
    <source>
        <dbReference type="EMBL" id="KAK2185271.1"/>
    </source>
</evidence>
<dbReference type="Proteomes" id="UP001209878">
    <property type="component" value="Unassembled WGS sequence"/>
</dbReference>
<name>A0AAD9UDG4_RIDPI</name>
<proteinExistence type="predicted"/>
<evidence type="ECO:0000313" key="2">
    <source>
        <dbReference type="Proteomes" id="UP001209878"/>
    </source>
</evidence>
<dbReference type="AlphaFoldDB" id="A0AAD9UDG4"/>
<gene>
    <name evidence="1" type="ORF">NP493_241g05035</name>
</gene>
<comment type="caution">
    <text evidence="1">The sequence shown here is derived from an EMBL/GenBank/DDBJ whole genome shotgun (WGS) entry which is preliminary data.</text>
</comment>
<sequence>MEKDAFRVRWGHINQRSGRTDVLNVPKEVPQRQASQQVWITAIVSILSL</sequence>